<keyword evidence="2" id="KW-1185">Reference proteome</keyword>
<gene>
    <name evidence="1" type="ORF">CEK71_04395</name>
</gene>
<dbReference type="InterPro" id="IPR008554">
    <property type="entry name" value="Glutaredoxin-like"/>
</dbReference>
<dbReference type="RefSeq" id="WP_088618248.1">
    <property type="nucleotide sequence ID" value="NZ_CP022129.1"/>
</dbReference>
<dbReference type="OrthoDB" id="8537427at2"/>
<dbReference type="Gene3D" id="3.40.30.10">
    <property type="entry name" value="Glutaredoxin"/>
    <property type="match status" value="1"/>
</dbReference>
<dbReference type="Proteomes" id="UP000197019">
    <property type="component" value="Chromosome"/>
</dbReference>
<proteinExistence type="predicted"/>
<accession>A0A1Z4BVP6</accession>
<organism evidence="1 2">
    <name type="scientific">Methylovulum psychrotolerans</name>
    <dbReference type="NCBI Taxonomy" id="1704499"/>
    <lineage>
        <taxon>Bacteria</taxon>
        <taxon>Pseudomonadati</taxon>
        <taxon>Pseudomonadota</taxon>
        <taxon>Gammaproteobacteria</taxon>
        <taxon>Methylococcales</taxon>
        <taxon>Methylococcaceae</taxon>
        <taxon>Methylovulum</taxon>
    </lineage>
</organism>
<evidence type="ECO:0000313" key="1">
    <source>
        <dbReference type="EMBL" id="ASF45366.1"/>
    </source>
</evidence>
<dbReference type="InterPro" id="IPR036249">
    <property type="entry name" value="Thioredoxin-like_sf"/>
</dbReference>
<evidence type="ECO:0000313" key="2">
    <source>
        <dbReference type="Proteomes" id="UP000197019"/>
    </source>
</evidence>
<sequence>MIRLLLLGTAGCHLCEQAEELLAALPPAQVAVEQVDIAEAEQWQARYAIRIPVLYHPETTSELCWPFDQADLRHFIEAL</sequence>
<name>A0A1Z4BVP6_9GAMM</name>
<dbReference type="AlphaFoldDB" id="A0A1Z4BVP6"/>
<dbReference type="KEGG" id="mpsy:CEK71_04395"/>
<dbReference type="Pfam" id="PF05768">
    <property type="entry name" value="Glrx-like"/>
    <property type="match status" value="1"/>
</dbReference>
<dbReference type="SUPFAM" id="SSF52833">
    <property type="entry name" value="Thioredoxin-like"/>
    <property type="match status" value="1"/>
</dbReference>
<protein>
    <submittedName>
        <fullName evidence="1">Thioredoxin family protein</fullName>
    </submittedName>
</protein>
<dbReference type="EMBL" id="CP022129">
    <property type="protein sequence ID" value="ASF45366.1"/>
    <property type="molecule type" value="Genomic_DNA"/>
</dbReference>
<reference evidence="1 2" key="1">
    <citation type="submission" date="2017-06" db="EMBL/GenBank/DDBJ databases">
        <title>Genome Sequencing of the methanotroph Methylovulum psychrotolerants str. HV10-M2 isolated from a high-altitude environment.</title>
        <authorList>
            <person name="Mateos-Rivera A."/>
        </authorList>
    </citation>
    <scope>NUCLEOTIDE SEQUENCE [LARGE SCALE GENOMIC DNA]</scope>
    <source>
        <strain evidence="1 2">HV10_M2</strain>
    </source>
</reference>